<dbReference type="RefSeq" id="WP_036602333.1">
    <property type="nucleotide sequence ID" value="NZ_CP076607.1"/>
</dbReference>
<protein>
    <submittedName>
        <fullName evidence="2">Uncharacterized protein</fullName>
    </submittedName>
</protein>
<dbReference type="STRING" id="1333845.SAMN04487895_11738"/>
<keyword evidence="4" id="KW-1185">Reference proteome</keyword>
<dbReference type="EMBL" id="CP076607">
    <property type="protein sequence ID" value="QWU13180.1"/>
    <property type="molecule type" value="Genomic_DNA"/>
</dbReference>
<evidence type="ECO:0000313" key="3">
    <source>
        <dbReference type="Proteomes" id="UP000198809"/>
    </source>
</evidence>
<sequence>MPRPESSIWGNILTCIEIGLHIYAMQAERNSGLVLDADYAKEALSEDALKLGNKHGDHVYFDDVKSIVPTFELLKQDAITDPEIQEQWESPEKLAEHGKFFAPDYFGEFAPPQDTPWTTTTHTQPLYNGIYFIEQDDEWKLAVHQTIGEHCLSEMAVQVSSGQGEYLLYPLNHCAIPIYELSASHPTVMGQIINEDSLLHTLCEDYPVYVAMHNLYTEDWGHIYDQPAPKSLFLQLQMDQVTNQEPQAQNATDAYTHQGFASSLQAREPQEDFFEPSEDLEW</sequence>
<dbReference type="Proteomes" id="UP000683429">
    <property type="component" value="Chromosome"/>
</dbReference>
<proteinExistence type="predicted"/>
<dbReference type="Proteomes" id="UP000198809">
    <property type="component" value="Unassembled WGS sequence"/>
</dbReference>
<name>A0A1H8UDG8_9BACL</name>
<organism evidence="2 3">
    <name type="scientific">Paenibacillus sophorae</name>
    <dbReference type="NCBI Taxonomy" id="1333845"/>
    <lineage>
        <taxon>Bacteria</taxon>
        <taxon>Bacillati</taxon>
        <taxon>Bacillota</taxon>
        <taxon>Bacilli</taxon>
        <taxon>Bacillales</taxon>
        <taxon>Paenibacillaceae</taxon>
        <taxon>Paenibacillus</taxon>
    </lineage>
</organism>
<gene>
    <name evidence="1" type="ORF">KP014_14240</name>
    <name evidence="2" type="ORF">SAMN04487895_11738</name>
</gene>
<reference evidence="1 4" key="2">
    <citation type="submission" date="2021-06" db="EMBL/GenBank/DDBJ databases">
        <title>Whole genome sequence of Paenibacillus sophorae DSM23020 for comparative genomics.</title>
        <authorList>
            <person name="Kim M.-J."/>
            <person name="Lee G."/>
            <person name="Shin J.-H."/>
        </authorList>
    </citation>
    <scope>NUCLEOTIDE SEQUENCE [LARGE SCALE GENOMIC DNA]</scope>
    <source>
        <strain evidence="1 4">DSM 23020</strain>
    </source>
</reference>
<evidence type="ECO:0000313" key="1">
    <source>
        <dbReference type="EMBL" id="QWU13180.1"/>
    </source>
</evidence>
<evidence type="ECO:0000313" key="4">
    <source>
        <dbReference type="Proteomes" id="UP000683429"/>
    </source>
</evidence>
<accession>A0A1H8UDG8</accession>
<evidence type="ECO:0000313" key="2">
    <source>
        <dbReference type="EMBL" id="SEP01077.1"/>
    </source>
</evidence>
<dbReference type="AlphaFoldDB" id="A0A1H8UDG8"/>
<dbReference type="OrthoDB" id="1797662at2"/>
<reference evidence="2 3" key="1">
    <citation type="submission" date="2016-10" db="EMBL/GenBank/DDBJ databases">
        <authorList>
            <person name="de Groot N.N."/>
        </authorList>
    </citation>
    <scope>NUCLEOTIDE SEQUENCE [LARGE SCALE GENOMIC DNA]</scope>
    <source>
        <strain evidence="2 3">CGMCC 1.10238</strain>
    </source>
</reference>
<dbReference type="EMBL" id="FODH01000017">
    <property type="protein sequence ID" value="SEP01077.1"/>
    <property type="molecule type" value="Genomic_DNA"/>
</dbReference>